<dbReference type="EMBL" id="PZKC01000004">
    <property type="protein sequence ID" value="PTD97145.1"/>
    <property type="molecule type" value="Genomic_DNA"/>
</dbReference>
<dbReference type="Proteomes" id="UP000241193">
    <property type="component" value="Unassembled WGS sequence"/>
</dbReference>
<accession>A0A2T4IHA6</accession>
<evidence type="ECO:0000313" key="3">
    <source>
        <dbReference type="Proteomes" id="UP000241193"/>
    </source>
</evidence>
<dbReference type="Gene3D" id="3.40.109.10">
    <property type="entry name" value="NADH Oxidase"/>
    <property type="match status" value="1"/>
</dbReference>
<dbReference type="SUPFAM" id="SSF55469">
    <property type="entry name" value="FMN-dependent nitroreductase-like"/>
    <property type="match status" value="2"/>
</dbReference>
<feature type="chain" id="PRO_5015556040" evidence="1">
    <location>
        <begin position="26"/>
        <end position="368"/>
    </location>
</feature>
<dbReference type="InterPro" id="IPR006311">
    <property type="entry name" value="TAT_signal"/>
</dbReference>
<reference evidence="2 3" key="1">
    <citation type="submission" date="2018-03" db="EMBL/GenBank/DDBJ databases">
        <authorList>
            <person name="Keele B.F."/>
        </authorList>
    </citation>
    <scope>NUCLEOTIDE SEQUENCE [LARGE SCALE GENOMIC DNA]</scope>
    <source>
        <strain evidence="2 3">D20</strain>
    </source>
</reference>
<evidence type="ECO:0000313" key="2">
    <source>
        <dbReference type="EMBL" id="PTD97145.1"/>
    </source>
</evidence>
<keyword evidence="3" id="KW-1185">Reference proteome</keyword>
<proteinExistence type="predicted"/>
<dbReference type="NCBIfam" id="NF047509">
    <property type="entry name" value="Rv3131_FMN_oxido"/>
    <property type="match status" value="1"/>
</dbReference>
<keyword evidence="1" id="KW-0732">Signal</keyword>
<dbReference type="InterPro" id="IPR000415">
    <property type="entry name" value="Nitroreductase-like"/>
</dbReference>
<reference evidence="2 3" key="2">
    <citation type="submission" date="2018-04" db="EMBL/GenBank/DDBJ databases">
        <title>Thauera lacus sp. nov., isolated from an saline lake in Inner Mongolia, China.</title>
        <authorList>
            <person name="Liang Q.-Y."/>
        </authorList>
    </citation>
    <scope>NUCLEOTIDE SEQUENCE [LARGE SCALE GENOMIC DNA]</scope>
    <source>
        <strain evidence="2 3">D20</strain>
    </source>
</reference>
<dbReference type="AlphaFoldDB" id="A0A2T4IHA6"/>
<sequence length="368" mass="39634">MPRRKFIAAASLGAAGVAAGGFALAARTARARYEALVDTTWRHGTDTANSHRARLLELVRYATLAPSSHNTQCWKFRLREDAVSILPDFQRRCPVVDPDDHHLFVSLGCAAENLIQAAAARGLHAEAAFTAAGDEALTIALTPARATASPLFEAIPLRQTTRAEFDGKALTSAELQLLEKAAAGTGVRVLLLTARSALEQVLDFVIAGNSAQMGEPAFVDELRDWIRFNGAHAARSGDGLFSGSSGNPSMPEWLGRRMFDLFFTAAAENDKYARQIRSAAGIAVFVSERDDKPSWIEAGRAFERFALQAAALGIRHAHLNQPVEVSSLRPAFAAALGLSGGRPDLVVRFGRGTQMPRSLRRPLEAVLL</sequence>
<protein>
    <submittedName>
        <fullName evidence="2">Tat pathway signal protein</fullName>
    </submittedName>
</protein>
<feature type="signal peptide" evidence="1">
    <location>
        <begin position="1"/>
        <end position="25"/>
    </location>
</feature>
<comment type="caution">
    <text evidence="2">The sequence shown here is derived from an EMBL/GenBank/DDBJ whole genome shotgun (WGS) entry which is preliminary data.</text>
</comment>
<organism evidence="2 3">
    <name type="scientific">Pseudothauera lacus</name>
    <dbReference type="NCBI Taxonomy" id="2136175"/>
    <lineage>
        <taxon>Bacteria</taxon>
        <taxon>Pseudomonadati</taxon>
        <taxon>Pseudomonadota</taxon>
        <taxon>Betaproteobacteria</taxon>
        <taxon>Rhodocyclales</taxon>
        <taxon>Zoogloeaceae</taxon>
        <taxon>Pseudothauera</taxon>
    </lineage>
</organism>
<dbReference type="GO" id="GO:0016491">
    <property type="term" value="F:oxidoreductase activity"/>
    <property type="evidence" value="ECO:0007669"/>
    <property type="project" value="InterPro"/>
</dbReference>
<evidence type="ECO:0000256" key="1">
    <source>
        <dbReference type="SAM" id="SignalP"/>
    </source>
</evidence>
<dbReference type="PROSITE" id="PS51318">
    <property type="entry name" value="TAT"/>
    <property type="match status" value="1"/>
</dbReference>
<name>A0A2T4IHA6_9RHOO</name>
<dbReference type="OrthoDB" id="272552at2"/>
<gene>
    <name evidence="2" type="ORF">C8261_05585</name>
</gene>